<dbReference type="EMBL" id="PPTA01000009">
    <property type="protein sequence ID" value="TFB01249.1"/>
    <property type="molecule type" value="Genomic_DNA"/>
</dbReference>
<sequence length="154" mass="17052">MARSCSIFASLGYTGPPKPRSRHRKTWGPPGCSLDGFRHRTTATFLHRHSSETVDPDTTSPPVSRAAQPAYVTAAIPFTPSPALVCLLCGNPPPPFPSTIHLIPRIVVPHGQATMRTIRPRTRSARQMRLRHITFPRHDLLRHSKLPTSTLKGQ</sequence>
<reference evidence="2 3" key="1">
    <citation type="submission" date="2018-01" db="EMBL/GenBank/DDBJ databases">
        <title>Genome characterization of the sugarcane-associated fungus Trichoderma ghanense CCMA-1212 and their application in lignocelulose bioconversion.</title>
        <authorList>
            <person name="Steindorff A.S."/>
            <person name="Mendes T.D."/>
            <person name="Vilela E.S.D."/>
            <person name="Rodrigues D.S."/>
            <person name="Formighieri E.F."/>
            <person name="Melo I.S."/>
            <person name="Favaro L.C.L."/>
        </authorList>
    </citation>
    <scope>NUCLEOTIDE SEQUENCE [LARGE SCALE GENOMIC DNA]</scope>
    <source>
        <strain evidence="2 3">CCMA-1212</strain>
    </source>
</reference>
<evidence type="ECO:0000313" key="3">
    <source>
        <dbReference type="Proteomes" id="UP001642720"/>
    </source>
</evidence>
<keyword evidence="3" id="KW-1185">Reference proteome</keyword>
<name>A0ABY2GZZ2_9HYPO</name>
<evidence type="ECO:0000256" key="1">
    <source>
        <dbReference type="SAM" id="MobiDB-lite"/>
    </source>
</evidence>
<evidence type="ECO:0000313" key="2">
    <source>
        <dbReference type="EMBL" id="TFB01249.1"/>
    </source>
</evidence>
<gene>
    <name evidence="2" type="ORF">CCMA1212_006866</name>
</gene>
<proteinExistence type="predicted"/>
<accession>A0ABY2GZZ2</accession>
<dbReference type="RefSeq" id="XP_073557450.1">
    <property type="nucleotide sequence ID" value="XM_073704060.1"/>
</dbReference>
<protein>
    <submittedName>
        <fullName evidence="2">Uncharacterized protein</fullName>
    </submittedName>
</protein>
<feature type="region of interest" description="Disordered" evidence="1">
    <location>
        <begin position="13"/>
        <end position="32"/>
    </location>
</feature>
<dbReference type="GeneID" id="300578510"/>
<dbReference type="Proteomes" id="UP001642720">
    <property type="component" value="Unassembled WGS sequence"/>
</dbReference>
<organism evidence="2 3">
    <name type="scientific">Trichoderma ghanense</name>
    <dbReference type="NCBI Taxonomy" id="65468"/>
    <lineage>
        <taxon>Eukaryota</taxon>
        <taxon>Fungi</taxon>
        <taxon>Dikarya</taxon>
        <taxon>Ascomycota</taxon>
        <taxon>Pezizomycotina</taxon>
        <taxon>Sordariomycetes</taxon>
        <taxon>Hypocreomycetidae</taxon>
        <taxon>Hypocreales</taxon>
        <taxon>Hypocreaceae</taxon>
        <taxon>Trichoderma</taxon>
    </lineage>
</organism>
<comment type="caution">
    <text evidence="2">The sequence shown here is derived from an EMBL/GenBank/DDBJ whole genome shotgun (WGS) entry which is preliminary data.</text>
</comment>